<keyword evidence="4" id="KW-0378">Hydrolase</keyword>
<dbReference type="EMBL" id="BARS01043427">
    <property type="protein sequence ID" value="GAG39501.1"/>
    <property type="molecule type" value="Genomic_DNA"/>
</dbReference>
<organism evidence="9">
    <name type="scientific">marine sediment metagenome</name>
    <dbReference type="NCBI Taxonomy" id="412755"/>
    <lineage>
        <taxon>unclassified sequences</taxon>
        <taxon>metagenomes</taxon>
        <taxon>ecological metagenomes</taxon>
    </lineage>
</organism>
<dbReference type="Pfam" id="PF01694">
    <property type="entry name" value="Rhomboid"/>
    <property type="match status" value="1"/>
</dbReference>
<dbReference type="Gene3D" id="1.20.1540.10">
    <property type="entry name" value="Rhomboid-like"/>
    <property type="match status" value="1"/>
</dbReference>
<gene>
    <name evidence="9" type="ORF">S01H1_65748</name>
</gene>
<dbReference type="GO" id="GO:0004252">
    <property type="term" value="F:serine-type endopeptidase activity"/>
    <property type="evidence" value="ECO:0007669"/>
    <property type="project" value="InterPro"/>
</dbReference>
<reference evidence="9" key="1">
    <citation type="journal article" date="2014" name="Front. Microbiol.">
        <title>High frequency of phylogenetically diverse reductive dehalogenase-homologous genes in deep subseafloor sedimentary metagenomes.</title>
        <authorList>
            <person name="Kawai M."/>
            <person name="Futagami T."/>
            <person name="Toyoda A."/>
            <person name="Takaki Y."/>
            <person name="Nishi S."/>
            <person name="Hori S."/>
            <person name="Arai W."/>
            <person name="Tsubouchi T."/>
            <person name="Morono Y."/>
            <person name="Uchiyama I."/>
            <person name="Ito T."/>
            <person name="Fujiyama A."/>
            <person name="Inagaki F."/>
            <person name="Takami H."/>
        </authorList>
    </citation>
    <scope>NUCLEOTIDE SEQUENCE</scope>
    <source>
        <strain evidence="9">Expedition CK06-06</strain>
    </source>
</reference>
<comment type="subcellular location">
    <subcellularLocation>
        <location evidence="1">Membrane</location>
        <topology evidence="1">Multi-pass membrane protein</topology>
    </subcellularLocation>
</comment>
<evidence type="ECO:0000256" key="4">
    <source>
        <dbReference type="ARBA" id="ARBA00022801"/>
    </source>
</evidence>
<feature type="transmembrane region" description="Helical" evidence="7">
    <location>
        <begin position="69"/>
        <end position="102"/>
    </location>
</feature>
<keyword evidence="5 7" id="KW-1133">Transmembrane helix</keyword>
<comment type="caution">
    <text evidence="9">The sequence shown here is derived from an EMBL/GenBank/DDBJ whole genome shotgun (WGS) entry which is preliminary data.</text>
</comment>
<feature type="non-terminal residue" evidence="9">
    <location>
        <position position="131"/>
    </location>
</feature>
<keyword evidence="3 7" id="KW-0812">Transmembrane</keyword>
<dbReference type="PANTHER" id="PTHR43731">
    <property type="entry name" value="RHOMBOID PROTEASE"/>
    <property type="match status" value="1"/>
</dbReference>
<accession>X0YS39</accession>
<feature type="transmembrane region" description="Helical" evidence="7">
    <location>
        <begin position="30"/>
        <end position="49"/>
    </location>
</feature>
<sequence>MRDPRKLRIRDSRSFFILNKFFRLSTTNQLIWINIVFFILAIFLMVIFGELVFDYIALRPNDVLQGKNLWTFITSVFMHAPGVPFALLSFHLAINMFVLYSLGNLCEKIIGCKRYLLFYLISGILAGLMFV</sequence>
<dbReference type="InterPro" id="IPR050925">
    <property type="entry name" value="Rhomboid_protease_S54"/>
</dbReference>
<dbReference type="InterPro" id="IPR022764">
    <property type="entry name" value="Peptidase_S54_rhomboid_dom"/>
</dbReference>
<evidence type="ECO:0000256" key="3">
    <source>
        <dbReference type="ARBA" id="ARBA00022692"/>
    </source>
</evidence>
<evidence type="ECO:0000313" key="9">
    <source>
        <dbReference type="EMBL" id="GAG39501.1"/>
    </source>
</evidence>
<comment type="similarity">
    <text evidence="2">Belongs to the peptidase S54 family.</text>
</comment>
<dbReference type="GO" id="GO:0016020">
    <property type="term" value="C:membrane"/>
    <property type="evidence" value="ECO:0007669"/>
    <property type="project" value="UniProtKB-SubCell"/>
</dbReference>
<dbReference type="AlphaFoldDB" id="X0YS39"/>
<dbReference type="SUPFAM" id="SSF144091">
    <property type="entry name" value="Rhomboid-like"/>
    <property type="match status" value="1"/>
</dbReference>
<dbReference type="PANTHER" id="PTHR43731:SF14">
    <property type="entry name" value="PRESENILIN-ASSOCIATED RHOMBOID-LIKE PROTEIN, MITOCHONDRIAL"/>
    <property type="match status" value="1"/>
</dbReference>
<name>X0YS39_9ZZZZ</name>
<proteinExistence type="inferred from homology"/>
<evidence type="ECO:0000256" key="6">
    <source>
        <dbReference type="ARBA" id="ARBA00023136"/>
    </source>
</evidence>
<feature type="domain" description="Peptidase S54 rhomboid" evidence="8">
    <location>
        <begin position="68"/>
        <end position="130"/>
    </location>
</feature>
<evidence type="ECO:0000256" key="2">
    <source>
        <dbReference type="ARBA" id="ARBA00009045"/>
    </source>
</evidence>
<evidence type="ECO:0000259" key="8">
    <source>
        <dbReference type="Pfam" id="PF01694"/>
    </source>
</evidence>
<protein>
    <recommendedName>
        <fullName evidence="8">Peptidase S54 rhomboid domain-containing protein</fullName>
    </recommendedName>
</protein>
<evidence type="ECO:0000256" key="1">
    <source>
        <dbReference type="ARBA" id="ARBA00004141"/>
    </source>
</evidence>
<evidence type="ECO:0000256" key="5">
    <source>
        <dbReference type="ARBA" id="ARBA00022989"/>
    </source>
</evidence>
<evidence type="ECO:0000256" key="7">
    <source>
        <dbReference type="SAM" id="Phobius"/>
    </source>
</evidence>
<dbReference type="InterPro" id="IPR035952">
    <property type="entry name" value="Rhomboid-like_sf"/>
</dbReference>
<keyword evidence="6 7" id="KW-0472">Membrane</keyword>
<feature type="transmembrane region" description="Helical" evidence="7">
    <location>
        <begin position="114"/>
        <end position="130"/>
    </location>
</feature>